<dbReference type="AlphaFoldDB" id="A0A380C1I9"/>
<dbReference type="Proteomes" id="UP000254519">
    <property type="component" value="Unassembled WGS sequence"/>
</dbReference>
<evidence type="ECO:0000313" key="2">
    <source>
        <dbReference type="EMBL" id="SUJ11256.1"/>
    </source>
</evidence>
<protein>
    <recommendedName>
        <fullName evidence="4">Cytochrome c oxidase subunit 2A</fullName>
    </recommendedName>
</protein>
<evidence type="ECO:0000313" key="3">
    <source>
        <dbReference type="Proteomes" id="UP000254519"/>
    </source>
</evidence>
<feature type="transmembrane region" description="Helical" evidence="1">
    <location>
        <begin position="26"/>
        <end position="47"/>
    </location>
</feature>
<dbReference type="EMBL" id="UGYZ01000002">
    <property type="protein sequence ID" value="SUJ11256.1"/>
    <property type="molecule type" value="Genomic_DNA"/>
</dbReference>
<keyword evidence="1" id="KW-0472">Membrane</keyword>
<keyword evidence="1" id="KW-1133">Transmembrane helix</keyword>
<keyword evidence="1" id="KW-0812">Transmembrane</keyword>
<evidence type="ECO:0000256" key="1">
    <source>
        <dbReference type="SAM" id="Phobius"/>
    </source>
</evidence>
<organism evidence="2 3">
    <name type="scientific">Sporosarcina pasteurii</name>
    <name type="common">Bacillus pasteurii</name>
    <dbReference type="NCBI Taxonomy" id="1474"/>
    <lineage>
        <taxon>Bacteria</taxon>
        <taxon>Bacillati</taxon>
        <taxon>Bacillota</taxon>
        <taxon>Bacilli</taxon>
        <taxon>Bacillales</taxon>
        <taxon>Caryophanaceae</taxon>
        <taxon>Sporosarcina</taxon>
    </lineage>
</organism>
<sequence length="51" mass="5888">MEKAQKNSNEKLSLEENERKSYKGTMFFLGVLLAVIVATYLVLMFTFNARI</sequence>
<accession>A0A380C1I9</accession>
<gene>
    <name evidence="2" type="ORF">NCTC4822_02108</name>
</gene>
<reference evidence="2 3" key="1">
    <citation type="submission" date="2018-06" db="EMBL/GenBank/DDBJ databases">
        <authorList>
            <consortium name="Pathogen Informatics"/>
            <person name="Doyle S."/>
        </authorList>
    </citation>
    <scope>NUCLEOTIDE SEQUENCE [LARGE SCALE GENOMIC DNA]</scope>
    <source>
        <strain evidence="3">ATCC 11859 / DSM 33 / NCIB 8841 / NCTC 4822</strain>
    </source>
</reference>
<keyword evidence="3" id="KW-1185">Reference proteome</keyword>
<proteinExistence type="predicted"/>
<dbReference type="RefSeq" id="WP_166739475.1">
    <property type="nucleotide sequence ID" value="NZ_CP038012.1"/>
</dbReference>
<evidence type="ECO:0008006" key="4">
    <source>
        <dbReference type="Google" id="ProtNLM"/>
    </source>
</evidence>
<name>A0A380C1I9_SPOPA</name>